<organism evidence="2 3">
    <name type="scientific">Streptococcus gallinaceus</name>
    <dbReference type="NCBI Taxonomy" id="165758"/>
    <lineage>
        <taxon>Bacteria</taxon>
        <taxon>Bacillati</taxon>
        <taxon>Bacillota</taxon>
        <taxon>Bacilli</taxon>
        <taxon>Lactobacillales</taxon>
        <taxon>Streptococcaceae</taxon>
        <taxon>Streptococcus</taxon>
    </lineage>
</organism>
<dbReference type="RefSeq" id="WP_354281653.1">
    <property type="nucleotide sequence ID" value="NZ_JBEPMK010000007.1"/>
</dbReference>
<keyword evidence="2" id="KW-0238">DNA-binding</keyword>
<name>A0ABV2JML5_9STRE</name>
<evidence type="ECO:0000313" key="3">
    <source>
        <dbReference type="Proteomes" id="UP001549055"/>
    </source>
</evidence>
<dbReference type="InterPro" id="IPR009057">
    <property type="entry name" value="Homeodomain-like_sf"/>
</dbReference>
<gene>
    <name evidence="2" type="ORF">ABID27_001801</name>
</gene>
<dbReference type="GO" id="GO:0003677">
    <property type="term" value="F:DNA binding"/>
    <property type="evidence" value="ECO:0007669"/>
    <property type="project" value="UniProtKB-KW"/>
</dbReference>
<feature type="domain" description="PucR C-terminal helix-turn-helix" evidence="1">
    <location>
        <begin position="227"/>
        <end position="272"/>
    </location>
</feature>
<dbReference type="EMBL" id="JBEPMK010000007">
    <property type="protein sequence ID" value="MET3645152.1"/>
    <property type="molecule type" value="Genomic_DNA"/>
</dbReference>
<protein>
    <submittedName>
        <fullName evidence="2">DNA-binding PucR family transcriptional regulator</fullName>
    </submittedName>
</protein>
<accession>A0ABV2JML5</accession>
<dbReference type="Pfam" id="PF13556">
    <property type="entry name" value="HTH_30"/>
    <property type="match status" value="1"/>
</dbReference>
<evidence type="ECO:0000313" key="2">
    <source>
        <dbReference type="EMBL" id="MET3645152.1"/>
    </source>
</evidence>
<dbReference type="Proteomes" id="UP001549055">
    <property type="component" value="Unassembled WGS sequence"/>
</dbReference>
<dbReference type="SUPFAM" id="SSF46689">
    <property type="entry name" value="Homeodomain-like"/>
    <property type="match status" value="1"/>
</dbReference>
<dbReference type="Gene3D" id="1.10.10.2840">
    <property type="entry name" value="PucR C-terminal helix-turn-helix domain"/>
    <property type="match status" value="1"/>
</dbReference>
<dbReference type="PANTHER" id="PTHR33744">
    <property type="entry name" value="CARBOHYDRATE DIACID REGULATOR"/>
    <property type="match status" value="1"/>
</dbReference>
<dbReference type="PANTHER" id="PTHR33744:SF15">
    <property type="entry name" value="CARBOHYDRATE DIACID REGULATOR"/>
    <property type="match status" value="1"/>
</dbReference>
<proteinExistence type="predicted"/>
<evidence type="ECO:0000259" key="1">
    <source>
        <dbReference type="Pfam" id="PF13556"/>
    </source>
</evidence>
<reference evidence="2 3" key="1">
    <citation type="submission" date="2024-06" db="EMBL/GenBank/DDBJ databases">
        <title>Genomic Encyclopedia of Type Strains, Phase IV (KMG-IV): sequencing the most valuable type-strain genomes for metagenomic binning, comparative biology and taxonomic classification.</title>
        <authorList>
            <person name="Goeker M."/>
        </authorList>
    </citation>
    <scope>NUCLEOTIDE SEQUENCE [LARGE SCALE GENOMIC DNA]</scope>
    <source>
        <strain evidence="2 3">DSM 15349</strain>
    </source>
</reference>
<dbReference type="InterPro" id="IPR042070">
    <property type="entry name" value="PucR_C-HTH_sf"/>
</dbReference>
<dbReference type="InterPro" id="IPR051448">
    <property type="entry name" value="CdaR-like_regulators"/>
</dbReference>
<dbReference type="InterPro" id="IPR025736">
    <property type="entry name" value="PucR_C-HTH_dom"/>
</dbReference>
<comment type="caution">
    <text evidence="2">The sequence shown here is derived from an EMBL/GenBank/DDBJ whole genome shotgun (WGS) entry which is preliminary data.</text>
</comment>
<sequence>MEDIAAIFPGARRVSRPQENSKKSYLALPDGHWMEFDKEELTAREEALLALFSPVTYPKTSSPWAEYLVWEKGTVPQSVKKIQFLHVRTWKQASDDWLDMMAELLSNTLGRFQLPNGNLIFVLDQEQGLAIYDILSESIQALEIDFDVRLTCFLGQIWQEADQKAWPSLFQAEQSLFSKWQESYNQTMVLTFSKLFLWGQTKGEFLPVLASHLRNLILEQDQLTEIILALWEESAVATKAAQKLYLHRNTLQYRLEKWHELTGLQLKELTDLTLCYSLVLDDLF</sequence>
<keyword evidence="3" id="KW-1185">Reference proteome</keyword>